<dbReference type="SUPFAM" id="SSF46785">
    <property type="entry name" value="Winged helix' DNA-binding domain"/>
    <property type="match status" value="1"/>
</dbReference>
<evidence type="ECO:0000259" key="1">
    <source>
        <dbReference type="PROSITE" id="PS50995"/>
    </source>
</evidence>
<dbReference type="InterPro" id="IPR000835">
    <property type="entry name" value="HTH_MarR-typ"/>
</dbReference>
<dbReference type="PANTHER" id="PTHR33164:SF99">
    <property type="entry name" value="MARR FAMILY REGULATORY PROTEIN"/>
    <property type="match status" value="1"/>
</dbReference>
<sequence length="167" mass="19062">MADTPWLDDDQHLAWVRFAAVLELLPRFLDSQLERDEHLSHFDYYCLAMLSEAPQRTLRMTVLASMTNATLPRLSRVMNRLEDASYVRREPCPGDRRATNVVLTEEGWAKVVQAAPGHVRQVRRLVIDALDPEQVEQLSAISTRLLTVLDPDQKMMASALRPTQPAR</sequence>
<dbReference type="InterPro" id="IPR039422">
    <property type="entry name" value="MarR/SlyA-like"/>
</dbReference>
<dbReference type="EMBL" id="BAAAYX010000009">
    <property type="protein sequence ID" value="GAA3705891.1"/>
    <property type="molecule type" value="Genomic_DNA"/>
</dbReference>
<keyword evidence="3" id="KW-1185">Reference proteome</keyword>
<dbReference type="Pfam" id="PF12802">
    <property type="entry name" value="MarR_2"/>
    <property type="match status" value="1"/>
</dbReference>
<dbReference type="SMART" id="SM00347">
    <property type="entry name" value="HTH_MARR"/>
    <property type="match status" value="1"/>
</dbReference>
<dbReference type="PANTHER" id="PTHR33164">
    <property type="entry name" value="TRANSCRIPTIONAL REGULATOR, MARR FAMILY"/>
    <property type="match status" value="1"/>
</dbReference>
<name>A0ABP7DKY4_9ACTN</name>
<dbReference type="Gene3D" id="1.10.10.10">
    <property type="entry name" value="Winged helix-like DNA-binding domain superfamily/Winged helix DNA-binding domain"/>
    <property type="match status" value="1"/>
</dbReference>
<gene>
    <name evidence="2" type="ORF">GCM10022204_24350</name>
</gene>
<comment type="caution">
    <text evidence="2">The sequence shown here is derived from an EMBL/GenBank/DDBJ whole genome shotgun (WGS) entry which is preliminary data.</text>
</comment>
<proteinExistence type="predicted"/>
<evidence type="ECO:0000313" key="3">
    <source>
        <dbReference type="Proteomes" id="UP001500051"/>
    </source>
</evidence>
<accession>A0ABP7DKY4</accession>
<dbReference type="Proteomes" id="UP001500051">
    <property type="component" value="Unassembled WGS sequence"/>
</dbReference>
<protein>
    <submittedName>
        <fullName evidence="2">MarR family transcriptional regulator</fullName>
    </submittedName>
</protein>
<evidence type="ECO:0000313" key="2">
    <source>
        <dbReference type="EMBL" id="GAA3705891.1"/>
    </source>
</evidence>
<feature type="domain" description="HTH marR-type" evidence="1">
    <location>
        <begin position="1"/>
        <end position="147"/>
    </location>
</feature>
<organism evidence="2 3">
    <name type="scientific">Microlunatus aurantiacus</name>
    <dbReference type="NCBI Taxonomy" id="446786"/>
    <lineage>
        <taxon>Bacteria</taxon>
        <taxon>Bacillati</taxon>
        <taxon>Actinomycetota</taxon>
        <taxon>Actinomycetes</taxon>
        <taxon>Propionibacteriales</taxon>
        <taxon>Propionibacteriaceae</taxon>
        <taxon>Microlunatus</taxon>
    </lineage>
</organism>
<dbReference type="PROSITE" id="PS50995">
    <property type="entry name" value="HTH_MARR_2"/>
    <property type="match status" value="1"/>
</dbReference>
<reference evidence="3" key="1">
    <citation type="journal article" date="2019" name="Int. J. Syst. Evol. Microbiol.">
        <title>The Global Catalogue of Microorganisms (GCM) 10K type strain sequencing project: providing services to taxonomists for standard genome sequencing and annotation.</title>
        <authorList>
            <consortium name="The Broad Institute Genomics Platform"/>
            <consortium name="The Broad Institute Genome Sequencing Center for Infectious Disease"/>
            <person name="Wu L."/>
            <person name="Ma J."/>
        </authorList>
    </citation>
    <scope>NUCLEOTIDE SEQUENCE [LARGE SCALE GENOMIC DNA]</scope>
    <source>
        <strain evidence="3">JCM 16548</strain>
    </source>
</reference>
<dbReference type="InterPro" id="IPR036390">
    <property type="entry name" value="WH_DNA-bd_sf"/>
</dbReference>
<dbReference type="PRINTS" id="PR00598">
    <property type="entry name" value="HTHMARR"/>
</dbReference>
<dbReference type="RefSeq" id="WP_344812634.1">
    <property type="nucleotide sequence ID" value="NZ_BAAAYX010000009.1"/>
</dbReference>
<dbReference type="InterPro" id="IPR036388">
    <property type="entry name" value="WH-like_DNA-bd_sf"/>
</dbReference>